<evidence type="ECO:0008006" key="3">
    <source>
        <dbReference type="Google" id="ProtNLM"/>
    </source>
</evidence>
<accession>A0A9D4W1E6</accession>
<keyword evidence="2" id="KW-1185">Reference proteome</keyword>
<protein>
    <recommendedName>
        <fullName evidence="3">Retrotransposon gag domain-containing protein</fullName>
    </recommendedName>
</protein>
<sequence>MEGKALTRSAFLQSLESQFASSLYEDPKGAMFKISQTSSVKEYQAQYESLTNRIAIHLEKHQEEKYLDCTPFMAKSFQPTAPRTGSSSSSFKPPIVVNPHKPLTPIKRISHDELQARREKGLCYNCDERFRMGHRCRRMFHLLIVEPEGMDNTANPLPGNDWEILHDSHEIHGSDQYPTQISFHALMGHLIP</sequence>
<evidence type="ECO:0000313" key="2">
    <source>
        <dbReference type="Proteomes" id="UP001058974"/>
    </source>
</evidence>
<reference evidence="1 2" key="1">
    <citation type="journal article" date="2022" name="Nat. Genet.">
        <title>Improved pea reference genome and pan-genome highlight genomic features and evolutionary characteristics.</title>
        <authorList>
            <person name="Yang T."/>
            <person name="Liu R."/>
            <person name="Luo Y."/>
            <person name="Hu S."/>
            <person name="Wang D."/>
            <person name="Wang C."/>
            <person name="Pandey M.K."/>
            <person name="Ge S."/>
            <person name="Xu Q."/>
            <person name="Li N."/>
            <person name="Li G."/>
            <person name="Huang Y."/>
            <person name="Saxena R.K."/>
            <person name="Ji Y."/>
            <person name="Li M."/>
            <person name="Yan X."/>
            <person name="He Y."/>
            <person name="Liu Y."/>
            <person name="Wang X."/>
            <person name="Xiang C."/>
            <person name="Varshney R.K."/>
            <person name="Ding H."/>
            <person name="Gao S."/>
            <person name="Zong X."/>
        </authorList>
    </citation>
    <scope>NUCLEOTIDE SEQUENCE [LARGE SCALE GENOMIC DNA]</scope>
    <source>
        <strain evidence="1 2">cv. Zhongwan 6</strain>
    </source>
</reference>
<dbReference type="EMBL" id="JAMSHJ010000006">
    <property type="protein sequence ID" value="KAI5392824.1"/>
    <property type="molecule type" value="Genomic_DNA"/>
</dbReference>
<dbReference type="AlphaFoldDB" id="A0A9D4W1E6"/>
<gene>
    <name evidence="1" type="ORF">KIW84_060111</name>
</gene>
<comment type="caution">
    <text evidence="1">The sequence shown here is derived from an EMBL/GenBank/DDBJ whole genome shotgun (WGS) entry which is preliminary data.</text>
</comment>
<dbReference type="Gramene" id="Psat06G0011100-T1">
    <property type="protein sequence ID" value="KAI5392824.1"/>
    <property type="gene ID" value="KIW84_060111"/>
</dbReference>
<dbReference type="Proteomes" id="UP001058974">
    <property type="component" value="Chromosome 6"/>
</dbReference>
<organism evidence="1 2">
    <name type="scientific">Pisum sativum</name>
    <name type="common">Garden pea</name>
    <name type="synonym">Lathyrus oleraceus</name>
    <dbReference type="NCBI Taxonomy" id="3888"/>
    <lineage>
        <taxon>Eukaryota</taxon>
        <taxon>Viridiplantae</taxon>
        <taxon>Streptophyta</taxon>
        <taxon>Embryophyta</taxon>
        <taxon>Tracheophyta</taxon>
        <taxon>Spermatophyta</taxon>
        <taxon>Magnoliopsida</taxon>
        <taxon>eudicotyledons</taxon>
        <taxon>Gunneridae</taxon>
        <taxon>Pentapetalae</taxon>
        <taxon>rosids</taxon>
        <taxon>fabids</taxon>
        <taxon>Fabales</taxon>
        <taxon>Fabaceae</taxon>
        <taxon>Papilionoideae</taxon>
        <taxon>50 kb inversion clade</taxon>
        <taxon>NPAAA clade</taxon>
        <taxon>Hologalegina</taxon>
        <taxon>IRL clade</taxon>
        <taxon>Fabeae</taxon>
        <taxon>Lathyrus</taxon>
    </lineage>
</organism>
<name>A0A9D4W1E6_PEA</name>
<evidence type="ECO:0000313" key="1">
    <source>
        <dbReference type="EMBL" id="KAI5392824.1"/>
    </source>
</evidence>
<proteinExistence type="predicted"/>